<evidence type="ECO:0000313" key="5">
    <source>
        <dbReference type="Proteomes" id="UP000693942"/>
    </source>
</evidence>
<proteinExistence type="predicted"/>
<dbReference type="EMBL" id="JAELUR010000025">
    <property type="protein sequence ID" value="KAG7410385.1"/>
    <property type="molecule type" value="Genomic_DNA"/>
</dbReference>
<reference evidence="4" key="1">
    <citation type="submission" date="2021-04" db="EMBL/GenBank/DDBJ databases">
        <title>First draft genome resource for Brassicaceae pathogens Fusarium oxysporum f. sp. raphani and Fusarium oxysporum f. sp. rapae.</title>
        <authorList>
            <person name="Asai S."/>
        </authorList>
    </citation>
    <scope>NUCLEOTIDE SEQUENCE</scope>
    <source>
        <strain evidence="4">Tf1262</strain>
    </source>
</reference>
<feature type="compositionally biased region" description="Low complexity" evidence="1">
    <location>
        <begin position="71"/>
        <end position="87"/>
    </location>
</feature>
<sequence length="260" mass="29322">MPTPPPSDMTQEASRKSRRRSPKRPRQDNTPEENISQDTPFYDNQTPTGPTRNASDGDAESPFSNPPSLPPSSSTSQSSNRSRSTSPVKRSTLELLQKPVNFIRMDELKVEENIQKTFNRIFDISYGDKFIPNAVEKETRASGQRAMSGWFLEHLDGKTAYYMEELAALLKINDAARYPEKGGARESAWNLDIHGPLLELALKQLKSLKRELLTHARISPPFIPELRTDSFYDIISCKMVDFGIHSATYQQGLDAVPHNK</sequence>
<evidence type="ECO:0000259" key="2">
    <source>
        <dbReference type="Pfam" id="PF20516"/>
    </source>
</evidence>
<accession>A0A8J5UHR2</accession>
<evidence type="ECO:0000313" key="3">
    <source>
        <dbReference type="EMBL" id="KAG7410385.1"/>
    </source>
</evidence>
<evidence type="ECO:0000256" key="1">
    <source>
        <dbReference type="SAM" id="MobiDB-lite"/>
    </source>
</evidence>
<evidence type="ECO:0000313" key="4">
    <source>
        <dbReference type="EMBL" id="KAG7424506.1"/>
    </source>
</evidence>
<gene>
    <name evidence="4" type="ORF">Forpi1262_v014263</name>
    <name evidence="3" type="ORF">Forpi1262_v017622</name>
</gene>
<organism evidence="4 5">
    <name type="scientific">Fusarium oxysporum f. sp. raphani</name>
    <dbReference type="NCBI Taxonomy" id="96318"/>
    <lineage>
        <taxon>Eukaryota</taxon>
        <taxon>Fungi</taxon>
        <taxon>Dikarya</taxon>
        <taxon>Ascomycota</taxon>
        <taxon>Pezizomycotina</taxon>
        <taxon>Sordariomycetes</taxon>
        <taxon>Hypocreomycetidae</taxon>
        <taxon>Hypocreales</taxon>
        <taxon>Nectriaceae</taxon>
        <taxon>Fusarium</taxon>
        <taxon>Fusarium oxysporum species complex</taxon>
    </lineage>
</organism>
<feature type="region of interest" description="Disordered" evidence="1">
    <location>
        <begin position="1"/>
        <end position="92"/>
    </location>
</feature>
<name>A0A8J5UHR2_FUSOX</name>
<feature type="domain" description="PD-(D/E)XK nuclease-like" evidence="2">
    <location>
        <begin position="147"/>
        <end position="246"/>
    </location>
</feature>
<feature type="compositionally biased region" description="Polar residues" evidence="1">
    <location>
        <begin position="32"/>
        <end position="54"/>
    </location>
</feature>
<dbReference type="AlphaFoldDB" id="A0A8J5UHR2"/>
<comment type="caution">
    <text evidence="4">The sequence shown here is derived from an EMBL/GenBank/DDBJ whole genome shotgun (WGS) entry which is preliminary data.</text>
</comment>
<protein>
    <recommendedName>
        <fullName evidence="2">PD-(D/E)XK nuclease-like domain-containing protein</fullName>
    </recommendedName>
</protein>
<dbReference type="InterPro" id="IPR046797">
    <property type="entry name" value="PDDEXK_12"/>
</dbReference>
<dbReference type="Proteomes" id="UP000693942">
    <property type="component" value="Unassembled WGS sequence"/>
</dbReference>
<dbReference type="EMBL" id="JAELUR010000013">
    <property type="protein sequence ID" value="KAG7424506.1"/>
    <property type="molecule type" value="Genomic_DNA"/>
</dbReference>
<dbReference type="Pfam" id="PF20516">
    <property type="entry name" value="PDDEXK_12"/>
    <property type="match status" value="1"/>
</dbReference>